<dbReference type="GO" id="GO:0004026">
    <property type="term" value="F:alcohol O-acetyltransferase activity"/>
    <property type="evidence" value="ECO:0007669"/>
    <property type="project" value="UniProtKB-EC"/>
</dbReference>
<dbReference type="InterPro" id="IPR001806">
    <property type="entry name" value="Small_GTPase"/>
</dbReference>
<dbReference type="OrthoDB" id="437070at2759"/>
<dbReference type="Gene3D" id="3.40.50.300">
    <property type="entry name" value="P-loop containing nucleotide triphosphate hydrolases"/>
    <property type="match status" value="1"/>
</dbReference>
<keyword evidence="4" id="KW-1185">Reference proteome</keyword>
<dbReference type="Proteomes" id="UP000008983">
    <property type="component" value="Unassembled WGS sequence"/>
</dbReference>
<dbReference type="GO" id="GO:0047372">
    <property type="term" value="F:monoacylglycerol lipase activity"/>
    <property type="evidence" value="ECO:0007669"/>
    <property type="project" value="TreeGrafter"/>
</dbReference>
<dbReference type="STRING" id="857967.G0R5L7"/>
<dbReference type="NCBIfam" id="TIGR00231">
    <property type="entry name" value="small_GTP"/>
    <property type="match status" value="1"/>
</dbReference>
<dbReference type="Pfam" id="PF00561">
    <property type="entry name" value="Abhydrolase_1"/>
    <property type="match status" value="1"/>
</dbReference>
<dbReference type="RefSeq" id="XP_004024109.1">
    <property type="nucleotide sequence ID" value="XM_004024060.1"/>
</dbReference>
<dbReference type="eggNOG" id="KOG0079">
    <property type="taxonomic scope" value="Eukaryota"/>
</dbReference>
<dbReference type="PANTHER" id="PTHR10794">
    <property type="entry name" value="ABHYDROLASE DOMAIN-CONTAINING PROTEIN"/>
    <property type="match status" value="1"/>
</dbReference>
<dbReference type="GO" id="GO:0005525">
    <property type="term" value="F:GTP binding"/>
    <property type="evidence" value="ECO:0007669"/>
    <property type="project" value="InterPro"/>
</dbReference>
<dbReference type="SMART" id="SM00175">
    <property type="entry name" value="RAB"/>
    <property type="match status" value="1"/>
</dbReference>
<dbReference type="GO" id="GO:0034338">
    <property type="term" value="F:short-chain carboxylesterase activity"/>
    <property type="evidence" value="ECO:0007669"/>
    <property type="project" value="TreeGrafter"/>
</dbReference>
<dbReference type="PRINTS" id="PR00449">
    <property type="entry name" value="RASTRNSFRMNG"/>
</dbReference>
<dbReference type="SUPFAM" id="SSF53474">
    <property type="entry name" value="alpha/beta-Hydrolases"/>
    <property type="match status" value="1"/>
</dbReference>
<dbReference type="SMART" id="SM00174">
    <property type="entry name" value="RHO"/>
    <property type="match status" value="1"/>
</dbReference>
<dbReference type="Pfam" id="PF00071">
    <property type="entry name" value="Ras"/>
    <property type="match status" value="1"/>
</dbReference>
<dbReference type="InterPro" id="IPR029058">
    <property type="entry name" value="AB_hydrolase_fold"/>
</dbReference>
<dbReference type="InParanoid" id="G0R5L7"/>
<keyword evidence="3" id="KW-0808">Transferase</keyword>
<feature type="domain" description="AB hydrolase-1" evidence="2">
    <location>
        <begin position="149"/>
        <end position="392"/>
    </location>
</feature>
<dbReference type="EC" id="2.3.1.84" evidence="3"/>
<dbReference type="GeneID" id="14903285"/>
<dbReference type="OMA" id="HCTGEDV"/>
<dbReference type="InterPro" id="IPR000073">
    <property type="entry name" value="AB_hydrolase_1"/>
</dbReference>
<evidence type="ECO:0000313" key="4">
    <source>
        <dbReference type="Proteomes" id="UP000008983"/>
    </source>
</evidence>
<accession>G0R5L7</accession>
<dbReference type="InterPro" id="IPR027417">
    <property type="entry name" value="P-loop_NTPase"/>
</dbReference>
<dbReference type="SUPFAM" id="SSF52540">
    <property type="entry name" value="P-loop containing nucleoside triphosphate hydrolases"/>
    <property type="match status" value="1"/>
</dbReference>
<dbReference type="InterPro" id="IPR050960">
    <property type="entry name" value="AB_hydrolase_4_sf"/>
</dbReference>
<dbReference type="PROSITE" id="PS51419">
    <property type="entry name" value="RAB"/>
    <property type="match status" value="1"/>
</dbReference>
<name>G0R5L7_ICHMU</name>
<gene>
    <name evidence="3" type="ORF">IMG5_199660</name>
</gene>
<proteinExistence type="inferred from homology"/>
<dbReference type="eggNOG" id="KOG1838">
    <property type="taxonomic scope" value="Eukaryota"/>
</dbReference>
<comment type="similarity">
    <text evidence="1">Belongs to the AB hydrolase superfamily. AB hydrolase 4 family.</text>
</comment>
<dbReference type="AlphaFoldDB" id="G0R5L7"/>
<evidence type="ECO:0000256" key="1">
    <source>
        <dbReference type="ARBA" id="ARBA00010884"/>
    </source>
</evidence>
<keyword evidence="3" id="KW-0012">Acyltransferase</keyword>
<evidence type="ECO:0000259" key="2">
    <source>
        <dbReference type="Pfam" id="PF00561"/>
    </source>
</evidence>
<dbReference type="FunFam" id="3.40.50.300:FF:001447">
    <property type="entry name" value="Ras-related protein Rab-1B"/>
    <property type="match status" value="1"/>
</dbReference>
<dbReference type="EMBL" id="GL984379">
    <property type="protein sequence ID" value="EGR27225.1"/>
    <property type="molecule type" value="Genomic_DNA"/>
</dbReference>
<dbReference type="Gene3D" id="3.40.50.1820">
    <property type="entry name" value="alpha/beta hydrolase"/>
    <property type="match status" value="1"/>
</dbReference>
<dbReference type="GO" id="GO:0003924">
    <property type="term" value="F:GTPase activity"/>
    <property type="evidence" value="ECO:0007669"/>
    <property type="project" value="InterPro"/>
</dbReference>
<evidence type="ECO:0000313" key="3">
    <source>
        <dbReference type="EMBL" id="EGR27225.1"/>
    </source>
</evidence>
<protein>
    <submittedName>
        <fullName evidence="3">Ras family protein, putative</fullName>
        <ecNumber evidence="3">2.3.1.84</ecNumber>
    </submittedName>
</protein>
<dbReference type="InterPro" id="IPR005225">
    <property type="entry name" value="Small_GTP-bd"/>
</dbReference>
<dbReference type="SMART" id="SM00173">
    <property type="entry name" value="RAS"/>
    <property type="match status" value="1"/>
</dbReference>
<sequence>MIKDYDNLFKIVIIGNSGVGKSSLLLRFSDDQFNENYLATIGVDFRFKKLQIDGKKIKLQIWDTAGQEKFRTITSAYYKGADGIVIVYDVTSPNSFQDQIQDIQIQEEKKCCIEYIDLGDYGELGIDIPELSDQTLIQNEKALINKNNILVIFLGSTASRNEPYIMNITAEALKEGYKVVLYNDRLYNNYEEKGRIFPLKGYYSMLKDINDVVNYLKEKYQDHNFYAVGHSFGANMLVKYLGEYRDSSPFKGAVSVANPFDIQKANSKISKYFDGYLVECRKSILQMRMKLLQNPPLHLNVDIKKALQAQTSQEFDLLFSAKLHGILTVEDYYNNISCVQNLKDIKIPLLCINSRDDPILHHSTIPFEEAKKNENIILLVTQTGGHVGWFEGFLKPRRWYIKPTLQFISAINDSNNNYK</sequence>
<dbReference type="PANTHER" id="PTHR10794:SF63">
    <property type="entry name" value="ALPHA_BETA HYDROLASE 1, ISOFORM A"/>
    <property type="match status" value="1"/>
</dbReference>
<reference evidence="3 4" key="1">
    <citation type="submission" date="2011-07" db="EMBL/GenBank/DDBJ databases">
        <authorList>
            <person name="Coyne R."/>
            <person name="Brami D."/>
            <person name="Johnson J."/>
            <person name="Hostetler J."/>
            <person name="Hannick L."/>
            <person name="Clark T."/>
            <person name="Cassidy-Hanley D."/>
            <person name="Inman J."/>
        </authorList>
    </citation>
    <scope>NUCLEOTIDE SEQUENCE [LARGE SCALE GENOMIC DNA]</scope>
    <source>
        <strain evidence="3 4">G5</strain>
    </source>
</reference>
<organism evidence="3 4">
    <name type="scientific">Ichthyophthirius multifiliis</name>
    <name type="common">White spot disease agent</name>
    <name type="synonym">Ich</name>
    <dbReference type="NCBI Taxonomy" id="5932"/>
    <lineage>
        <taxon>Eukaryota</taxon>
        <taxon>Sar</taxon>
        <taxon>Alveolata</taxon>
        <taxon>Ciliophora</taxon>
        <taxon>Intramacronucleata</taxon>
        <taxon>Oligohymenophorea</taxon>
        <taxon>Hymenostomatida</taxon>
        <taxon>Ophryoglenina</taxon>
        <taxon>Ichthyophthirius</taxon>
    </lineage>
</organism>
<dbReference type="PROSITE" id="PS51421">
    <property type="entry name" value="RAS"/>
    <property type="match status" value="1"/>
</dbReference>